<feature type="transmembrane region" description="Helical" evidence="10">
    <location>
        <begin position="183"/>
        <end position="205"/>
    </location>
</feature>
<feature type="transmembrane region" description="Helical" evidence="10">
    <location>
        <begin position="265"/>
        <end position="286"/>
    </location>
</feature>
<dbReference type="GO" id="GO:0043190">
    <property type="term" value="C:ATP-binding cassette (ABC) transporter complex"/>
    <property type="evidence" value="ECO:0007669"/>
    <property type="project" value="TreeGrafter"/>
</dbReference>
<dbReference type="Gene3D" id="1.20.1560.10">
    <property type="entry name" value="ABC transporter type 1, transmembrane domain"/>
    <property type="match status" value="1"/>
</dbReference>
<keyword evidence="4 10" id="KW-0812">Transmembrane</keyword>
<evidence type="ECO:0000259" key="12">
    <source>
        <dbReference type="PROSITE" id="PS50990"/>
    </source>
</evidence>
<evidence type="ECO:0000256" key="10">
    <source>
        <dbReference type="SAM" id="Phobius"/>
    </source>
</evidence>
<dbReference type="PROSITE" id="PS50990">
    <property type="entry name" value="PEPTIDASE_C39"/>
    <property type="match status" value="1"/>
</dbReference>
<evidence type="ECO:0000256" key="9">
    <source>
        <dbReference type="ARBA" id="ARBA00023136"/>
    </source>
</evidence>
<proteinExistence type="inferred from homology"/>
<dbReference type="KEGG" id="mans:FRW55_01745"/>
<dbReference type="GO" id="GO:0006508">
    <property type="term" value="P:proteolysis"/>
    <property type="evidence" value="ECO:0007669"/>
    <property type="project" value="InterPro"/>
</dbReference>
<dbReference type="Pfam" id="PF00005">
    <property type="entry name" value="ABC_tran"/>
    <property type="match status" value="1"/>
</dbReference>
<sequence length="671" mass="79091">MKQIDPKDCALVNLEYFYKKFFRKKLDLIKLKNMVHYSQSGITLSELERVARFANIAFEVFNCNFDQLKSINKDELPLSIIISDGEIQHMVILKKIKSNLVYYFDPIKGNVKVKESEFKNKFLGLVLNFYPIKNNVKSNILNKKEFVYNINLTYLFFRVISTLVIFIIPFLSKVFISEFTQNYDLVNLCLIFLLYSWLVFISFLIKRISFNLLNRAILEKFKQKRSQVWKYLFFNDKNIKFKYSSQEINDKINSYITILKFEQQFFAEIFINVISILFLSIFLFFINNILLISILIFAFVYLVISIIIYVYQYKNKANFNEILISEATLQDDLANLLRNSSTDEFKNFMLTKESQSIDKLIKSQNKINDSNNHILDLSEYLNIVFPLLLILIGVIQLWNNKVNLNELIFFITCSNFIFNPIKSTCVILSDYIDYKNSLFKFGVFSEVLDNNKVSKNYLNQKINRILIRDITVKFMGKNKLKIHNLLIDKNVIIIGKNGSGKSLLCKLICNLVSSESGQVLINNTNIEQIDNIASKVYLLTNEEYFANLTVKEYLFNQKHYEPKVLKRFKKYDFNSILKFYDLDYSKLILNNATNLSTGQKRILSVIKLFTFNPDVIVFDEFFENMDIKITNYIKEIIKEEFNSCIFIEISHNQNYLFNDSQRVNIEKLNLI</sequence>
<evidence type="ECO:0000256" key="3">
    <source>
        <dbReference type="ARBA" id="ARBA00022448"/>
    </source>
</evidence>
<dbReference type="Pfam" id="PF03412">
    <property type="entry name" value="Peptidase_C39"/>
    <property type="match status" value="1"/>
</dbReference>
<dbReference type="PANTHER" id="PTHR43553">
    <property type="entry name" value="HEAVY METAL TRANSPORTER"/>
    <property type="match status" value="1"/>
</dbReference>
<evidence type="ECO:0000259" key="11">
    <source>
        <dbReference type="PROSITE" id="PS50929"/>
    </source>
</evidence>
<evidence type="ECO:0000256" key="5">
    <source>
        <dbReference type="ARBA" id="ARBA00022741"/>
    </source>
</evidence>
<dbReference type="GO" id="GO:0005524">
    <property type="term" value="F:ATP binding"/>
    <property type="evidence" value="ECO:0007669"/>
    <property type="project" value="UniProtKB-KW"/>
</dbReference>
<feature type="transmembrane region" description="Helical" evidence="10">
    <location>
        <begin position="292"/>
        <end position="311"/>
    </location>
</feature>
<evidence type="ECO:0000256" key="7">
    <source>
        <dbReference type="ARBA" id="ARBA00022840"/>
    </source>
</evidence>
<dbReference type="AlphaFoldDB" id="A0A5B8JX29"/>
<keyword evidence="5" id="KW-0547">Nucleotide-binding</keyword>
<keyword evidence="7 13" id="KW-0067">ATP-binding</keyword>
<evidence type="ECO:0000256" key="1">
    <source>
        <dbReference type="ARBA" id="ARBA00004651"/>
    </source>
</evidence>
<dbReference type="GO" id="GO:0016887">
    <property type="term" value="F:ATP hydrolysis activity"/>
    <property type="evidence" value="ECO:0007669"/>
    <property type="project" value="InterPro"/>
</dbReference>
<dbReference type="Gene3D" id="3.90.70.10">
    <property type="entry name" value="Cysteine proteinases"/>
    <property type="match status" value="1"/>
</dbReference>
<dbReference type="InterPro" id="IPR050095">
    <property type="entry name" value="ECF_ABC_transporter_ATP-bd"/>
</dbReference>
<dbReference type="InterPro" id="IPR003439">
    <property type="entry name" value="ABC_transporter-like_ATP-bd"/>
</dbReference>
<protein>
    <submittedName>
        <fullName evidence="13">ATP-binding cassette domain-containing protein</fullName>
    </submittedName>
</protein>
<organism evidence="13 14">
    <name type="scientific">Mycoplasma anserisalpingitidis</name>
    <dbReference type="NCBI Taxonomy" id="519450"/>
    <lineage>
        <taxon>Bacteria</taxon>
        <taxon>Bacillati</taxon>
        <taxon>Mycoplasmatota</taxon>
        <taxon>Mollicutes</taxon>
        <taxon>Mycoplasmataceae</taxon>
        <taxon>Mycoplasma</taxon>
    </lineage>
</organism>
<accession>A0A5B8JX29</accession>
<name>A0A5B8JX29_9MOLU</name>
<feature type="domain" description="Peptidase C39" evidence="12">
    <location>
        <begin position="3"/>
        <end position="129"/>
    </location>
</feature>
<feature type="transmembrane region" description="Helical" evidence="10">
    <location>
        <begin position="146"/>
        <end position="171"/>
    </location>
</feature>
<dbReference type="EMBL" id="CP042295">
    <property type="protein sequence ID" value="QDY86881.1"/>
    <property type="molecule type" value="Genomic_DNA"/>
</dbReference>
<dbReference type="Gene3D" id="3.40.50.300">
    <property type="entry name" value="P-loop containing nucleotide triphosphate hydrolases"/>
    <property type="match status" value="1"/>
</dbReference>
<evidence type="ECO:0000256" key="4">
    <source>
        <dbReference type="ARBA" id="ARBA00022692"/>
    </source>
</evidence>
<dbReference type="SUPFAM" id="SSF52540">
    <property type="entry name" value="P-loop containing nucleoside triphosphate hydrolases"/>
    <property type="match status" value="1"/>
</dbReference>
<comment type="similarity">
    <text evidence="2">Belongs to the ABC transporter superfamily.</text>
</comment>
<dbReference type="NCBIfam" id="NF045998">
    <property type="entry name" value="cleave_ABC_plasm"/>
    <property type="match status" value="1"/>
</dbReference>
<dbReference type="InterPro" id="IPR036640">
    <property type="entry name" value="ABC1_TM_sf"/>
</dbReference>
<evidence type="ECO:0000256" key="8">
    <source>
        <dbReference type="ARBA" id="ARBA00022989"/>
    </source>
</evidence>
<evidence type="ECO:0000313" key="13">
    <source>
        <dbReference type="EMBL" id="QDY86881.1"/>
    </source>
</evidence>
<keyword evidence="8 10" id="KW-1133">Transmembrane helix</keyword>
<dbReference type="GO" id="GO:0140359">
    <property type="term" value="F:ABC-type transporter activity"/>
    <property type="evidence" value="ECO:0007669"/>
    <property type="project" value="InterPro"/>
</dbReference>
<keyword evidence="6" id="KW-0378">Hydrolase</keyword>
<comment type="subcellular location">
    <subcellularLocation>
        <location evidence="1">Cell membrane</location>
        <topology evidence="1">Multi-pass membrane protein</topology>
    </subcellularLocation>
</comment>
<dbReference type="RefSeq" id="WP_146368471.1">
    <property type="nucleotide sequence ID" value="NZ_CP042295.1"/>
</dbReference>
<dbReference type="InterPro" id="IPR005074">
    <property type="entry name" value="Peptidase_C39"/>
</dbReference>
<keyword evidence="6" id="KW-0645">Protease</keyword>
<dbReference type="SUPFAM" id="SSF90123">
    <property type="entry name" value="ABC transporter transmembrane region"/>
    <property type="match status" value="1"/>
</dbReference>
<dbReference type="InterPro" id="IPR011527">
    <property type="entry name" value="ABC1_TM_dom"/>
</dbReference>
<keyword evidence="3" id="KW-0813">Transport</keyword>
<keyword evidence="14" id="KW-1185">Reference proteome</keyword>
<dbReference type="Proteomes" id="UP000318927">
    <property type="component" value="Chromosome"/>
</dbReference>
<evidence type="ECO:0000256" key="2">
    <source>
        <dbReference type="ARBA" id="ARBA00005417"/>
    </source>
</evidence>
<reference evidence="13 14" key="1">
    <citation type="journal article" date="2019" name="Microbiol. Resour. Announc.">
        <title>Complete Genome Sequences of Three Mycoplasma anserisalpingitis (Mycoplasma sp. 1220) Strains.</title>
        <authorList>
            <person name="Grozner D."/>
            <person name="Forro B."/>
            <person name="Kovacs A.B."/>
            <person name="Marton S."/>
            <person name="Banyai K."/>
            <person name="Kreizinger Z."/>
            <person name="Sulyok K.M."/>
            <person name="Gyuranecz M."/>
        </authorList>
    </citation>
    <scope>NUCLEOTIDE SEQUENCE [LARGE SCALE GENOMIC DNA]</scope>
    <source>
        <strain evidence="13 14">ATCC:BAA-2147</strain>
    </source>
</reference>
<dbReference type="PROSITE" id="PS50929">
    <property type="entry name" value="ABC_TM1F"/>
    <property type="match status" value="1"/>
</dbReference>
<feature type="domain" description="ABC transmembrane type-1" evidence="11">
    <location>
        <begin position="155"/>
        <end position="433"/>
    </location>
</feature>
<dbReference type="InterPro" id="IPR027417">
    <property type="entry name" value="P-loop_NTPase"/>
</dbReference>
<gene>
    <name evidence="13" type="ORF">FRW55_01745</name>
</gene>
<evidence type="ECO:0000256" key="6">
    <source>
        <dbReference type="ARBA" id="ARBA00022807"/>
    </source>
</evidence>
<keyword evidence="6" id="KW-0788">Thiol protease</keyword>
<dbReference type="GO" id="GO:0008234">
    <property type="term" value="F:cysteine-type peptidase activity"/>
    <property type="evidence" value="ECO:0007669"/>
    <property type="project" value="UniProtKB-KW"/>
</dbReference>
<keyword evidence="9 10" id="KW-0472">Membrane</keyword>
<evidence type="ECO:0000313" key="14">
    <source>
        <dbReference type="Proteomes" id="UP000318927"/>
    </source>
</evidence>
<dbReference type="OrthoDB" id="403954at2"/>
<feature type="transmembrane region" description="Helical" evidence="10">
    <location>
        <begin position="380"/>
        <end position="398"/>
    </location>
</feature>